<keyword evidence="1" id="KW-0812">Transmembrane</keyword>
<sequence length="176" mass="19008">MTPEAGKPWPRLLLGGLLFGAAAWLLLSFRDRYVVLLLAGALLAWQGLPAGLKARALLLTAAGCLLDFTIAGLGLYRFVGVGVLPLWRVVLWLSFSCWWLRLLAVWRPSPRLLALIGALAGPLVCWGGLQLRALQAGAPPWLALLILAPLWAALLAWTSRLLPGEDSRLGQARDCG</sequence>
<keyword evidence="1" id="KW-1133">Transmembrane helix</keyword>
<feature type="transmembrane region" description="Helical" evidence="1">
    <location>
        <begin position="33"/>
        <end position="50"/>
    </location>
</feature>
<evidence type="ECO:0000256" key="1">
    <source>
        <dbReference type="SAM" id="Phobius"/>
    </source>
</evidence>
<feature type="transmembrane region" description="Helical" evidence="1">
    <location>
        <begin position="141"/>
        <end position="158"/>
    </location>
</feature>
<feature type="transmembrane region" description="Helical" evidence="1">
    <location>
        <begin position="12"/>
        <end position="27"/>
    </location>
</feature>
<accession>A0A1W0CG99</accession>
<proteinExistence type="predicted"/>
<feature type="transmembrane region" description="Helical" evidence="1">
    <location>
        <begin position="85"/>
        <end position="105"/>
    </location>
</feature>
<dbReference type="RefSeq" id="WP_081556658.1">
    <property type="nucleotide sequence ID" value="NZ_MUKV01000036.1"/>
</dbReference>
<comment type="caution">
    <text evidence="2">The sequence shown here is derived from an EMBL/GenBank/DDBJ whole genome shotgun (WGS) entry which is preliminary data.</text>
</comment>
<dbReference type="Proteomes" id="UP000192721">
    <property type="component" value="Unassembled WGS sequence"/>
</dbReference>
<keyword evidence="1" id="KW-0472">Membrane</keyword>
<evidence type="ECO:0000313" key="3">
    <source>
        <dbReference type="Proteomes" id="UP000192721"/>
    </source>
</evidence>
<dbReference type="InterPro" id="IPR021306">
    <property type="entry name" value="DUF2878"/>
</dbReference>
<dbReference type="EMBL" id="MUKV01000036">
    <property type="protein sequence ID" value="OQS33820.1"/>
    <property type="molecule type" value="Genomic_DNA"/>
</dbReference>
<name>A0A1W0CG99_9NEIS</name>
<feature type="transmembrane region" description="Helical" evidence="1">
    <location>
        <begin position="112"/>
        <end position="129"/>
    </location>
</feature>
<dbReference type="AlphaFoldDB" id="A0A1W0CG99"/>
<feature type="transmembrane region" description="Helical" evidence="1">
    <location>
        <begin position="57"/>
        <end position="79"/>
    </location>
</feature>
<evidence type="ECO:0008006" key="4">
    <source>
        <dbReference type="Google" id="ProtNLM"/>
    </source>
</evidence>
<dbReference type="Pfam" id="PF11086">
    <property type="entry name" value="DUF2878"/>
    <property type="match status" value="1"/>
</dbReference>
<reference evidence="2 3" key="1">
    <citation type="submission" date="2017-02" db="EMBL/GenBank/DDBJ databases">
        <title>Chromobacterium haemolyticum H5244.</title>
        <authorList>
            <person name="Gulvik C.A."/>
        </authorList>
    </citation>
    <scope>NUCLEOTIDE SEQUENCE [LARGE SCALE GENOMIC DNA]</scope>
    <source>
        <strain evidence="2 3">H5244</strain>
    </source>
</reference>
<organism evidence="2 3">
    <name type="scientific">Chromobacterium haemolyticum</name>
    <dbReference type="NCBI Taxonomy" id="394935"/>
    <lineage>
        <taxon>Bacteria</taxon>
        <taxon>Pseudomonadati</taxon>
        <taxon>Pseudomonadota</taxon>
        <taxon>Betaproteobacteria</taxon>
        <taxon>Neisseriales</taxon>
        <taxon>Chromobacteriaceae</taxon>
        <taxon>Chromobacterium</taxon>
    </lineage>
</organism>
<gene>
    <name evidence="2" type="ORF">B0T45_19765</name>
</gene>
<protein>
    <recommendedName>
        <fullName evidence="4">DUF2878 domain-containing protein</fullName>
    </recommendedName>
</protein>
<evidence type="ECO:0000313" key="2">
    <source>
        <dbReference type="EMBL" id="OQS33820.1"/>
    </source>
</evidence>